<protein>
    <recommendedName>
        <fullName evidence="6">DUF3617 family protein</fullName>
    </recommendedName>
</protein>
<dbReference type="Proteomes" id="UP000190130">
    <property type="component" value="Unassembled WGS sequence"/>
</dbReference>
<accession>A0A0Q3KIA7</accession>
<dbReference type="EMBL" id="LMAR01000050">
    <property type="protein sequence ID" value="KQK29363.1"/>
    <property type="molecule type" value="Genomic_DNA"/>
</dbReference>
<name>A0A0Q3KIA7_9HYPH</name>
<gene>
    <name evidence="2" type="ORF">ARD30_18210</name>
    <name evidence="3" type="ORF">SAMN05660750_03839</name>
</gene>
<dbReference type="AlphaFoldDB" id="A0A0Q3KIA7"/>
<reference evidence="3 5" key="2">
    <citation type="submission" date="2017-02" db="EMBL/GenBank/DDBJ databases">
        <authorList>
            <person name="Peterson S.W."/>
        </authorList>
    </citation>
    <scope>NUCLEOTIDE SEQUENCE [LARGE SCALE GENOMIC DNA]</scope>
    <source>
        <strain evidence="3 5">DSM 9653</strain>
    </source>
</reference>
<dbReference type="RefSeq" id="WP_055729352.1">
    <property type="nucleotide sequence ID" value="NZ_FUYX01000011.1"/>
</dbReference>
<evidence type="ECO:0000313" key="3">
    <source>
        <dbReference type="EMBL" id="SKC04125.1"/>
    </source>
</evidence>
<feature type="signal peptide" evidence="1">
    <location>
        <begin position="1"/>
        <end position="19"/>
    </location>
</feature>
<keyword evidence="1" id="KW-0732">Signal</keyword>
<evidence type="ECO:0000256" key="1">
    <source>
        <dbReference type="SAM" id="SignalP"/>
    </source>
</evidence>
<dbReference type="Pfam" id="PF12276">
    <property type="entry name" value="DUF3617"/>
    <property type="match status" value="1"/>
</dbReference>
<reference evidence="2 4" key="1">
    <citation type="submission" date="2015-10" db="EMBL/GenBank/DDBJ databases">
        <title>Draft genome of Bosea thiooxidans.</title>
        <authorList>
            <person name="Wang X."/>
        </authorList>
    </citation>
    <scope>NUCLEOTIDE SEQUENCE [LARGE SCALE GENOMIC DNA]</scope>
    <source>
        <strain evidence="2 4">CGMCC 9174</strain>
    </source>
</reference>
<proteinExistence type="predicted"/>
<organism evidence="2 4">
    <name type="scientific">Bosea thiooxidans</name>
    <dbReference type="NCBI Taxonomy" id="53254"/>
    <lineage>
        <taxon>Bacteria</taxon>
        <taxon>Pseudomonadati</taxon>
        <taxon>Pseudomonadota</taxon>
        <taxon>Alphaproteobacteria</taxon>
        <taxon>Hyphomicrobiales</taxon>
        <taxon>Boseaceae</taxon>
        <taxon>Bosea</taxon>
    </lineage>
</organism>
<sequence>MRPAAIVALIALSAAPALAQELPQRKPGLWETKSSGAEGQTVAKQCVGPGTDQSAVGGLAGGACSKIQVSKTATGYAIETECTVGPIKAAGTSVITGDFDMAIRTEGTTRLSGVPGQTGTVERKLVVEAKRLGECEAGQKPGDIILPNGQVISMPPAAPKP</sequence>
<evidence type="ECO:0008006" key="6">
    <source>
        <dbReference type="Google" id="ProtNLM"/>
    </source>
</evidence>
<dbReference type="InterPro" id="IPR022061">
    <property type="entry name" value="DUF3617"/>
</dbReference>
<dbReference type="Proteomes" id="UP000051562">
    <property type="component" value="Unassembled WGS sequence"/>
</dbReference>
<evidence type="ECO:0000313" key="2">
    <source>
        <dbReference type="EMBL" id="KQK29363.1"/>
    </source>
</evidence>
<dbReference type="STRING" id="53254.SAMN05660750_03839"/>
<evidence type="ECO:0000313" key="4">
    <source>
        <dbReference type="Proteomes" id="UP000051562"/>
    </source>
</evidence>
<dbReference type="EMBL" id="FUYX01000011">
    <property type="protein sequence ID" value="SKC04125.1"/>
    <property type="molecule type" value="Genomic_DNA"/>
</dbReference>
<keyword evidence="4" id="KW-1185">Reference proteome</keyword>
<evidence type="ECO:0000313" key="5">
    <source>
        <dbReference type="Proteomes" id="UP000190130"/>
    </source>
</evidence>
<dbReference type="OrthoDB" id="8113882at2"/>
<feature type="chain" id="PRO_5014520435" description="DUF3617 family protein" evidence="1">
    <location>
        <begin position="20"/>
        <end position="161"/>
    </location>
</feature>